<reference evidence="1" key="1">
    <citation type="submission" date="2019-06" db="EMBL/GenBank/DDBJ databases">
        <authorList>
            <person name="Le Quere A."/>
            <person name="Colella S."/>
        </authorList>
    </citation>
    <scope>NUCLEOTIDE SEQUENCE</scope>
    <source>
        <strain evidence="1">EmedicaeMD41</strain>
    </source>
</reference>
<gene>
    <name evidence="1" type="ORF">EMEDMD4_1070031</name>
</gene>
<accession>A0A508WQ87</accession>
<protein>
    <submittedName>
        <fullName evidence="1">Uncharacterized protein</fullName>
    </submittedName>
</protein>
<sequence>MRTSPRLAVVRRIPKLSLSFFGGGPIVGRFFDDLLADVVGGIRVSFVGKPELSNLVKNGVVSILLACAGNDGGVDQLFQFEAQLGAPIVHRH</sequence>
<proteinExistence type="predicted"/>
<dbReference type="EMBL" id="CABFNB010000010">
    <property type="protein sequence ID" value="VTZ59413.1"/>
    <property type="molecule type" value="Genomic_DNA"/>
</dbReference>
<name>A0A508WQ87_9HYPH</name>
<evidence type="ECO:0000313" key="1">
    <source>
        <dbReference type="EMBL" id="VTZ59413.1"/>
    </source>
</evidence>
<organism evidence="1">
    <name type="scientific">Sinorhizobium medicae</name>
    <dbReference type="NCBI Taxonomy" id="110321"/>
    <lineage>
        <taxon>Bacteria</taxon>
        <taxon>Pseudomonadati</taxon>
        <taxon>Pseudomonadota</taxon>
        <taxon>Alphaproteobacteria</taxon>
        <taxon>Hyphomicrobiales</taxon>
        <taxon>Rhizobiaceae</taxon>
        <taxon>Sinorhizobium/Ensifer group</taxon>
        <taxon>Sinorhizobium</taxon>
    </lineage>
</organism>
<dbReference type="Proteomes" id="UP000507954">
    <property type="component" value="Unassembled WGS sequence"/>
</dbReference>
<dbReference type="AlphaFoldDB" id="A0A508WQ87"/>